<evidence type="ECO:0000313" key="2">
    <source>
        <dbReference type="EMBL" id="KNC78415.1"/>
    </source>
</evidence>
<dbReference type="RefSeq" id="XP_014152317.1">
    <property type="nucleotide sequence ID" value="XM_014296842.1"/>
</dbReference>
<organism evidence="2 3">
    <name type="scientific">Sphaeroforma arctica JP610</name>
    <dbReference type="NCBI Taxonomy" id="667725"/>
    <lineage>
        <taxon>Eukaryota</taxon>
        <taxon>Ichthyosporea</taxon>
        <taxon>Ichthyophonida</taxon>
        <taxon>Sphaeroforma</taxon>
    </lineage>
</organism>
<feature type="compositionally biased region" description="Gly residues" evidence="1">
    <location>
        <begin position="1"/>
        <end position="21"/>
    </location>
</feature>
<reference evidence="2 3" key="1">
    <citation type="submission" date="2011-02" db="EMBL/GenBank/DDBJ databases">
        <title>The Genome Sequence of Sphaeroforma arctica JP610.</title>
        <authorList>
            <consortium name="The Broad Institute Genome Sequencing Platform"/>
            <person name="Russ C."/>
            <person name="Cuomo C."/>
            <person name="Young S.K."/>
            <person name="Zeng Q."/>
            <person name="Gargeya S."/>
            <person name="Alvarado L."/>
            <person name="Berlin A."/>
            <person name="Chapman S.B."/>
            <person name="Chen Z."/>
            <person name="Freedman E."/>
            <person name="Gellesch M."/>
            <person name="Goldberg J."/>
            <person name="Griggs A."/>
            <person name="Gujja S."/>
            <person name="Heilman E."/>
            <person name="Heiman D."/>
            <person name="Howarth C."/>
            <person name="Mehta T."/>
            <person name="Neiman D."/>
            <person name="Pearson M."/>
            <person name="Roberts A."/>
            <person name="Saif S."/>
            <person name="Shea T."/>
            <person name="Shenoy N."/>
            <person name="Sisk P."/>
            <person name="Stolte C."/>
            <person name="Sykes S."/>
            <person name="White J."/>
            <person name="Yandava C."/>
            <person name="Burger G."/>
            <person name="Gray M.W."/>
            <person name="Holland P.W.H."/>
            <person name="King N."/>
            <person name="Lang F.B.F."/>
            <person name="Roger A.J."/>
            <person name="Ruiz-Trillo I."/>
            <person name="Haas B."/>
            <person name="Nusbaum C."/>
            <person name="Birren B."/>
        </authorList>
    </citation>
    <scope>NUCLEOTIDE SEQUENCE [LARGE SCALE GENOMIC DNA]</scope>
    <source>
        <strain evidence="2 3">JP610</strain>
    </source>
</reference>
<name>A0A0L0FNL2_9EUKA</name>
<feature type="region of interest" description="Disordered" evidence="1">
    <location>
        <begin position="1"/>
        <end position="27"/>
    </location>
</feature>
<dbReference type="EMBL" id="KQ242493">
    <property type="protein sequence ID" value="KNC78415.1"/>
    <property type="molecule type" value="Genomic_DNA"/>
</dbReference>
<evidence type="ECO:0000313" key="3">
    <source>
        <dbReference type="Proteomes" id="UP000054560"/>
    </source>
</evidence>
<keyword evidence="3" id="KW-1185">Reference proteome</keyword>
<dbReference type="Proteomes" id="UP000054560">
    <property type="component" value="Unassembled WGS sequence"/>
</dbReference>
<dbReference type="GeneID" id="25909653"/>
<protein>
    <submittedName>
        <fullName evidence="2">Uncharacterized protein</fullName>
    </submittedName>
</protein>
<accession>A0A0L0FNL2</accession>
<proteinExistence type="predicted"/>
<gene>
    <name evidence="2" type="ORF">SARC_09149</name>
</gene>
<dbReference type="AlphaFoldDB" id="A0A0L0FNL2"/>
<evidence type="ECO:0000256" key="1">
    <source>
        <dbReference type="SAM" id="MobiDB-lite"/>
    </source>
</evidence>
<sequence length="137" mass="13898">MGVGRGGMVGVGSGRGSGRGGTTARSGIGVGSGGIGVGGGCPGAGVEGRAEVVDLAAENPKPHGGAYLCLGYVVEAFVYFKCNDTTRTRMRVRSGRLSMPYTMRSEQFGILGRGTIPKGVSECFGEAPENKGHTSIK</sequence>